<evidence type="ECO:0000313" key="1">
    <source>
        <dbReference type="EMBL" id="AWN06202.1"/>
    </source>
</evidence>
<evidence type="ECO:0000313" key="2">
    <source>
        <dbReference type="Proteomes" id="UP000267934"/>
    </source>
</evidence>
<keyword evidence="2" id="KW-1185">Reference proteome</keyword>
<protein>
    <submittedName>
        <fullName evidence="1">Uncharacterized protein</fullName>
    </submittedName>
</protein>
<organism evidence="1 2">
    <name type="scientific">Erwinia phage phiEaP8</name>
    <dbReference type="NCBI Taxonomy" id="2178928"/>
    <lineage>
        <taxon>Viruses</taxon>
        <taxon>Duplodnaviria</taxon>
        <taxon>Heunggongvirae</taxon>
        <taxon>Uroviricota</taxon>
        <taxon>Caudoviricetes</taxon>
        <taxon>Schitoviridae</taxon>
        <taxon>Erskinevirinae</taxon>
        <taxon>Yonginvirus</taxon>
        <taxon>Yonginvirus EaP8</taxon>
    </lineage>
</organism>
<accession>A0A3G1QTL8</accession>
<name>A0A3G1QTL8_9CAUD</name>
<sequence>MSVFALEQQLNKSKQAIDLRNLALKLSENAEFKKVILDEFCVKECARYAQLSADPTLSAEDRANSLALAQAAGHLKRYLSVLVRMGDVAESDLVNLQEQIELARAEEGAE</sequence>
<reference evidence="1 2" key="1">
    <citation type="journal article" date="2018" name="Plant Pathol. J.">
        <title>Characterization of the Lytic Bacteriophage phiEaP-8 Effective against Both Erwinia amylovora and Erwinia pyrifoliae Causing Severe Diseases in Apple and Pear.</title>
        <authorList>
            <person name="Park J."/>
            <person name="Lee G.M."/>
            <person name="Kim D."/>
            <person name="Park D.H."/>
            <person name="Oh C.S."/>
        </authorList>
    </citation>
    <scope>NUCLEOTIDE SEQUENCE [LARGE SCALE GENOMIC DNA]</scope>
</reference>
<dbReference type="GeneID" id="55819066"/>
<proteinExistence type="predicted"/>
<dbReference type="KEGG" id="vg:55819066"/>
<dbReference type="RefSeq" id="YP_009889566.1">
    <property type="nucleotide sequence ID" value="NC_049510.1"/>
</dbReference>
<dbReference type="EMBL" id="MH160392">
    <property type="protein sequence ID" value="AWN06202.1"/>
    <property type="molecule type" value="Genomic_DNA"/>
</dbReference>
<dbReference type="Proteomes" id="UP000267934">
    <property type="component" value="Segment"/>
</dbReference>